<dbReference type="Gene3D" id="3.40.50.1820">
    <property type="entry name" value="alpha/beta hydrolase"/>
    <property type="match status" value="1"/>
</dbReference>
<dbReference type="AlphaFoldDB" id="A0A840B4W3"/>
<organism evidence="1 2">
    <name type="scientific">Sphingorhabdus rigui</name>
    <dbReference type="NCBI Taxonomy" id="1282858"/>
    <lineage>
        <taxon>Bacteria</taxon>
        <taxon>Pseudomonadati</taxon>
        <taxon>Pseudomonadota</taxon>
        <taxon>Alphaproteobacteria</taxon>
        <taxon>Sphingomonadales</taxon>
        <taxon>Sphingomonadaceae</taxon>
        <taxon>Sphingorhabdus</taxon>
    </lineage>
</organism>
<sequence length="233" mass="25040">MARLKHILLGFNVMASHLDTPLQEILVGPHRLRALLGIPPVSTGLVIFAHGSGSGRLSPRNNHVAAELRMQGQATLLLDLLTTEEEQNRRNVFDVELLASRLKSATKWARSNADLRHLPIGYFGASTGAAAALIAAADDPDIAAIVSRGGRPDMAGAALPMVRAPTLLLVGSLDGPVITLNQQAFMALSCPKKLLIVQRAGHLFEEPGTLDQVITHASDWFAMHFAQFARRGI</sequence>
<proteinExistence type="predicted"/>
<reference evidence="1 2" key="1">
    <citation type="submission" date="2020-08" db="EMBL/GenBank/DDBJ databases">
        <title>Genomic Encyclopedia of Type Strains, Phase IV (KMG-IV): sequencing the most valuable type-strain genomes for metagenomic binning, comparative biology and taxonomic classification.</title>
        <authorList>
            <person name="Goeker M."/>
        </authorList>
    </citation>
    <scope>NUCLEOTIDE SEQUENCE [LARGE SCALE GENOMIC DNA]</scope>
    <source>
        <strain evidence="1 2">DSM 29050</strain>
    </source>
</reference>
<dbReference type="RefSeq" id="WP_246337067.1">
    <property type="nucleotide sequence ID" value="NZ_BAABBG010000002.1"/>
</dbReference>
<evidence type="ECO:0000313" key="2">
    <source>
        <dbReference type="Proteomes" id="UP000581447"/>
    </source>
</evidence>
<evidence type="ECO:0000313" key="1">
    <source>
        <dbReference type="EMBL" id="MBB3943235.1"/>
    </source>
</evidence>
<gene>
    <name evidence="1" type="ORF">GGR91_001457</name>
</gene>
<dbReference type="EMBL" id="JACIEA010000001">
    <property type="protein sequence ID" value="MBB3943235.1"/>
    <property type="molecule type" value="Genomic_DNA"/>
</dbReference>
<name>A0A840B4W3_9SPHN</name>
<dbReference type="SUPFAM" id="SSF53474">
    <property type="entry name" value="alpha/beta-Hydrolases"/>
    <property type="match status" value="1"/>
</dbReference>
<dbReference type="Proteomes" id="UP000581447">
    <property type="component" value="Unassembled WGS sequence"/>
</dbReference>
<protein>
    <submittedName>
        <fullName evidence="1">Pimeloyl-ACP methyl ester carboxylesterase</fullName>
    </submittedName>
</protein>
<keyword evidence="2" id="KW-1185">Reference proteome</keyword>
<dbReference type="InterPro" id="IPR029058">
    <property type="entry name" value="AB_hydrolase_fold"/>
</dbReference>
<comment type="caution">
    <text evidence="1">The sequence shown here is derived from an EMBL/GenBank/DDBJ whole genome shotgun (WGS) entry which is preliminary data.</text>
</comment>
<accession>A0A840B4W3</accession>